<feature type="transmembrane region" description="Helical" evidence="12">
    <location>
        <begin position="133"/>
        <end position="156"/>
    </location>
</feature>
<dbReference type="Pfam" id="PF02386">
    <property type="entry name" value="TrkH"/>
    <property type="match status" value="1"/>
</dbReference>
<feature type="binding site" evidence="11">
    <location>
        <position position="111"/>
    </location>
    <ligand>
        <name>K(+)</name>
        <dbReference type="ChEBI" id="CHEBI:29103"/>
    </ligand>
</feature>
<feature type="transmembrane region" description="Helical" evidence="12">
    <location>
        <begin position="271"/>
        <end position="290"/>
    </location>
</feature>
<keyword evidence="3 10" id="KW-1003">Cell membrane</keyword>
<feature type="binding site" evidence="11">
    <location>
        <position position="314"/>
    </location>
    <ligand>
        <name>K(+)</name>
        <dbReference type="ChEBI" id="CHEBI:29103"/>
    </ligand>
</feature>
<feature type="binding site" evidence="11">
    <location>
        <position position="112"/>
    </location>
    <ligand>
        <name>K(+)</name>
        <dbReference type="ChEBI" id="CHEBI:29103"/>
    </ligand>
</feature>
<evidence type="ECO:0000256" key="11">
    <source>
        <dbReference type="PIRSR" id="PIRSR006247-1"/>
    </source>
</evidence>
<dbReference type="EMBL" id="QPMH01000009">
    <property type="protein sequence ID" value="RDD61763.1"/>
    <property type="molecule type" value="Genomic_DNA"/>
</dbReference>
<keyword evidence="10" id="KW-0997">Cell inner membrane</keyword>
<keyword evidence="5 12" id="KW-0812">Transmembrane</keyword>
<evidence type="ECO:0000256" key="6">
    <source>
        <dbReference type="ARBA" id="ARBA00022958"/>
    </source>
</evidence>
<evidence type="ECO:0000256" key="9">
    <source>
        <dbReference type="ARBA" id="ARBA00023136"/>
    </source>
</evidence>
<dbReference type="InterPro" id="IPR003445">
    <property type="entry name" value="Cat_transpt"/>
</dbReference>
<evidence type="ECO:0000256" key="5">
    <source>
        <dbReference type="ARBA" id="ARBA00022692"/>
    </source>
</evidence>
<keyword evidence="9 10" id="KW-0472">Membrane</keyword>
<reference evidence="14 15" key="1">
    <citation type="submission" date="2018-07" db="EMBL/GenBank/DDBJ databases">
        <title>Venubactetium sediminum gen. nov., sp. nov., isolated from a marine solar saltern.</title>
        <authorList>
            <person name="Wang S."/>
        </authorList>
    </citation>
    <scope>NUCLEOTIDE SEQUENCE [LARGE SCALE GENOMIC DNA]</scope>
    <source>
        <strain evidence="14 15">WD2A32</strain>
    </source>
</reference>
<feature type="binding site" evidence="11">
    <location>
        <position position="431"/>
    </location>
    <ligand>
        <name>K(+)</name>
        <dbReference type="ChEBI" id="CHEBI:29103"/>
    </ligand>
</feature>
<feature type="transmembrane region" description="Helical" evidence="12">
    <location>
        <begin position="71"/>
        <end position="91"/>
    </location>
</feature>
<dbReference type="AlphaFoldDB" id="A0A369T8Y3"/>
<dbReference type="GO" id="GO:0046872">
    <property type="term" value="F:metal ion binding"/>
    <property type="evidence" value="ECO:0007669"/>
    <property type="project" value="UniProtKB-KW"/>
</dbReference>
<feature type="transmembrane region" description="Helical" evidence="12">
    <location>
        <begin position="322"/>
        <end position="340"/>
    </location>
</feature>
<feature type="chain" id="PRO_5016910371" description="Trk system potassium uptake protein" evidence="13">
    <location>
        <begin position="29"/>
        <end position="482"/>
    </location>
</feature>
<feature type="transmembrane region" description="Helical" evidence="12">
    <location>
        <begin position="390"/>
        <end position="411"/>
    </location>
</feature>
<evidence type="ECO:0000256" key="1">
    <source>
        <dbReference type="ARBA" id="ARBA00004651"/>
    </source>
</evidence>
<dbReference type="PIRSF" id="PIRSF006247">
    <property type="entry name" value="TrkH"/>
    <property type="match status" value="1"/>
</dbReference>
<feature type="binding site" evidence="11">
    <location>
        <position position="432"/>
    </location>
    <ligand>
        <name>K(+)</name>
        <dbReference type="ChEBI" id="CHEBI:29103"/>
    </ligand>
</feature>
<evidence type="ECO:0000256" key="13">
    <source>
        <dbReference type="SAM" id="SignalP"/>
    </source>
</evidence>
<comment type="subcellular location">
    <subcellularLocation>
        <location evidence="10">Cell inner membrane</location>
        <topology evidence="10">Multi-pass membrane protein</topology>
    </subcellularLocation>
    <subcellularLocation>
        <location evidence="1">Cell membrane</location>
        <topology evidence="1">Multi-pass membrane protein</topology>
    </subcellularLocation>
</comment>
<feature type="transmembrane region" description="Helical" evidence="12">
    <location>
        <begin position="238"/>
        <end position="259"/>
    </location>
</feature>
<keyword evidence="4 10" id="KW-0633">Potassium transport</keyword>
<keyword evidence="13" id="KW-0732">Signal</keyword>
<evidence type="ECO:0000256" key="10">
    <source>
        <dbReference type="PIRNR" id="PIRNR006247"/>
    </source>
</evidence>
<dbReference type="InterPro" id="IPR004772">
    <property type="entry name" value="TrkH"/>
</dbReference>
<feature type="signal peptide" evidence="13">
    <location>
        <begin position="1"/>
        <end position="28"/>
    </location>
</feature>
<keyword evidence="6 10" id="KW-0630">Potassium</keyword>
<proteinExistence type="inferred from homology"/>
<feature type="transmembrane region" description="Helical" evidence="12">
    <location>
        <begin position="177"/>
        <end position="201"/>
    </location>
</feature>
<evidence type="ECO:0000313" key="14">
    <source>
        <dbReference type="EMBL" id="RDD61763.1"/>
    </source>
</evidence>
<protein>
    <recommendedName>
        <fullName evidence="10">Trk system potassium uptake protein</fullName>
    </recommendedName>
</protein>
<dbReference type="PANTHER" id="PTHR32024:SF3">
    <property type="entry name" value="TRK SYSTEM POTASSIUM UPTAKE PROTEIN"/>
    <property type="match status" value="1"/>
</dbReference>
<evidence type="ECO:0000256" key="8">
    <source>
        <dbReference type="ARBA" id="ARBA00023065"/>
    </source>
</evidence>
<keyword evidence="15" id="KW-1185">Reference proteome</keyword>
<dbReference type="GO" id="GO:0015379">
    <property type="term" value="F:potassium:chloride symporter activity"/>
    <property type="evidence" value="ECO:0007669"/>
    <property type="project" value="InterPro"/>
</dbReference>
<dbReference type="GO" id="GO:0005886">
    <property type="term" value="C:plasma membrane"/>
    <property type="evidence" value="ECO:0007669"/>
    <property type="project" value="UniProtKB-SubCell"/>
</dbReference>
<name>A0A369T8Y3_9PROT</name>
<dbReference type="Proteomes" id="UP000253941">
    <property type="component" value="Unassembled WGS sequence"/>
</dbReference>
<feature type="transmembrane region" description="Helical" evidence="12">
    <location>
        <begin position="38"/>
        <end position="59"/>
    </location>
</feature>
<feature type="binding site" evidence="11">
    <location>
        <position position="315"/>
    </location>
    <ligand>
        <name>K(+)</name>
        <dbReference type="ChEBI" id="CHEBI:29103"/>
    </ligand>
</feature>
<keyword evidence="7 12" id="KW-1133">Transmembrane helix</keyword>
<evidence type="ECO:0000256" key="12">
    <source>
        <dbReference type="SAM" id="Phobius"/>
    </source>
</evidence>
<evidence type="ECO:0000313" key="15">
    <source>
        <dbReference type="Proteomes" id="UP000253941"/>
    </source>
</evidence>
<comment type="caution">
    <text evidence="14">The sequence shown here is derived from an EMBL/GenBank/DDBJ whole genome shotgun (WGS) entry which is preliminary data.</text>
</comment>
<evidence type="ECO:0000256" key="3">
    <source>
        <dbReference type="ARBA" id="ARBA00022475"/>
    </source>
</evidence>
<sequence length="482" mass="51219">MFKYRPICFIISLLLIALSAAMLLPALADGLAGNPDWLVFLVSAGVTLAIGGMLALQSIGGDIELNLREAFLLTTAAWVALSAFAALPFVFSTLGIDYTDAFFEAISGLTTTGSTVLVGLDTMPPGLLLWRALLQWMGGIGIIVMAVAILPFLRVGGMQLFQTESSDRSDKILPRPGQIASAILSVYIALTVACAVLYAAFGMTGFDALAHAMTTLATGGYSTKDGSISYFNSPGIEWVGTVFMIAGALPFVLYVRAIQGRVWMFWGDSQVRVFLTSLLIIVGLLTLWLWSVGLYDPATALRLAAFNVVSIVTTTGYASADYGAWGGFAVMMILIVTFLGGCSGSTSGAIKIFRFQVLAVILRWQLNRLFSPNGVFPRRYNGRPLADDAQLSVVAFFALFVTTFGVVAILLGAVGLDFISAVSGAATALANVGPGLGSEIGPSGNFANLPDIGKWILSAAMLLGRLELFTVYVLFLPQFWRG</sequence>
<feature type="transmembrane region" description="Helical" evidence="12">
    <location>
        <begin position="456"/>
        <end position="476"/>
    </location>
</feature>
<comment type="function">
    <text evidence="10">Low-affinity potassium transport system. Interacts with Trk system potassium uptake protein TrkA.</text>
</comment>
<keyword evidence="8 10" id="KW-0406">Ion transport</keyword>
<evidence type="ECO:0000256" key="4">
    <source>
        <dbReference type="ARBA" id="ARBA00022538"/>
    </source>
</evidence>
<keyword evidence="11" id="KW-0479">Metal-binding</keyword>
<keyword evidence="2 10" id="KW-0813">Transport</keyword>
<evidence type="ECO:0000256" key="2">
    <source>
        <dbReference type="ARBA" id="ARBA00022448"/>
    </source>
</evidence>
<comment type="similarity">
    <text evidence="10">Belongs to the TrkH potassium transport family.</text>
</comment>
<feature type="binding site" evidence="11">
    <location>
        <position position="219"/>
    </location>
    <ligand>
        <name>K(+)</name>
        <dbReference type="ChEBI" id="CHEBI:29103"/>
    </ligand>
</feature>
<organism evidence="14 15">
    <name type="scientific">Ferruginivarius sediminum</name>
    <dbReference type="NCBI Taxonomy" id="2661937"/>
    <lineage>
        <taxon>Bacteria</taxon>
        <taxon>Pseudomonadati</taxon>
        <taxon>Pseudomonadota</taxon>
        <taxon>Alphaproteobacteria</taxon>
        <taxon>Rhodospirillales</taxon>
        <taxon>Rhodospirillaceae</taxon>
        <taxon>Ferruginivarius</taxon>
    </lineage>
</organism>
<dbReference type="RefSeq" id="WP_114582305.1">
    <property type="nucleotide sequence ID" value="NZ_QPMH01000009.1"/>
</dbReference>
<accession>A0A369T8Y3</accession>
<gene>
    <name evidence="14" type="ORF">DRB17_11250</name>
</gene>
<dbReference type="PANTHER" id="PTHR32024">
    <property type="entry name" value="TRK SYSTEM POTASSIUM UPTAKE PROTEIN TRKG-RELATED"/>
    <property type="match status" value="1"/>
</dbReference>
<evidence type="ECO:0000256" key="7">
    <source>
        <dbReference type="ARBA" id="ARBA00022989"/>
    </source>
</evidence>
<dbReference type="NCBIfam" id="TIGR00933">
    <property type="entry name" value="2a38"/>
    <property type="match status" value="1"/>
</dbReference>